<evidence type="ECO:0008006" key="3">
    <source>
        <dbReference type="Google" id="ProtNLM"/>
    </source>
</evidence>
<protein>
    <recommendedName>
        <fullName evidence="3">HNH nuclease domain-containing protein</fullName>
    </recommendedName>
</protein>
<evidence type="ECO:0000313" key="1">
    <source>
        <dbReference type="EMBL" id="MBM0137544.1"/>
    </source>
</evidence>
<proteinExistence type="predicted"/>
<keyword evidence="2" id="KW-1185">Reference proteome</keyword>
<gene>
    <name evidence="1" type="ORF">JHZ66_01705</name>
</gene>
<comment type="caution">
    <text evidence="1">The sequence shown here is derived from an EMBL/GenBank/DDBJ whole genome shotgun (WGS) entry which is preliminary data.</text>
</comment>
<dbReference type="RefSeq" id="WP_203009635.1">
    <property type="nucleotide sequence ID" value="NZ_JAEVFO010000008.1"/>
</dbReference>
<evidence type="ECO:0000313" key="2">
    <source>
        <dbReference type="Proteomes" id="UP000644195"/>
    </source>
</evidence>
<dbReference type="Proteomes" id="UP000644195">
    <property type="component" value="Unassembled WGS sequence"/>
</dbReference>
<dbReference type="EMBL" id="JAEVFO010000008">
    <property type="protein sequence ID" value="MBM0137544.1"/>
    <property type="molecule type" value="Genomic_DNA"/>
</dbReference>
<organism evidence="1 2">
    <name type="scientific">Pseudomonas cannabina pv. alisalensis</name>
    <dbReference type="NCBI Taxonomy" id="757414"/>
    <lineage>
        <taxon>Bacteria</taxon>
        <taxon>Pseudomonadati</taxon>
        <taxon>Pseudomonadota</taxon>
        <taxon>Gammaproteobacteria</taxon>
        <taxon>Pseudomonadales</taxon>
        <taxon>Pseudomonadaceae</taxon>
        <taxon>Pseudomonas</taxon>
    </lineage>
</organism>
<reference evidence="1 2" key="1">
    <citation type="submission" date="2020-12" db="EMBL/GenBank/DDBJ databases">
        <title>Genome of Pca MAFF 106156.</title>
        <authorList>
            <person name="Fujikawa T."/>
            <person name="Inoue Y."/>
        </authorList>
    </citation>
    <scope>NUCLEOTIDE SEQUENCE [LARGE SCALE GENOMIC DNA]</scope>
    <source>
        <strain evidence="1 2">MAFF 106156</strain>
    </source>
</reference>
<accession>A0ABS1X7T1</accession>
<sequence>MRQFEQEDVLRAAAGDADALMRVKRRKYVLNWNAQQRKTALQCATPSWADHQAIAAIYAQARRLSAETGIKHDVDHIIPLQGKKVCGLHVHWNLRVLTKAANVRKHARLGDEDVVGFLAGLGYGVIYGVCKLKRAIKIGRRQPVLLVGPEGQTVLEVAYHNGEFVIEPATDSPRLPHVAIARN</sequence>
<name>A0ABS1X7T1_PSEC1</name>